<keyword evidence="3" id="KW-1185">Reference proteome</keyword>
<dbReference type="KEGG" id="blq:L21SP5_02494"/>
<accession>A0A0S2I1E9</accession>
<dbReference type="Gene3D" id="3.30.950.30">
    <property type="entry name" value="Schlafen, AAA domain"/>
    <property type="match status" value="1"/>
</dbReference>
<reference evidence="2 3" key="1">
    <citation type="submission" date="2015-11" db="EMBL/GenBank/DDBJ databases">
        <title>Description and complete genome sequence of a novel strain predominating in hypersaline microbial mats and representing a new family of the Bacteriodetes phylum.</title>
        <authorList>
            <person name="Spring S."/>
            <person name="Bunk B."/>
            <person name="Sproer C."/>
            <person name="Klenk H.-P."/>
        </authorList>
    </citation>
    <scope>NUCLEOTIDE SEQUENCE [LARGE SCALE GENOMIC DNA]</scope>
    <source>
        <strain evidence="2 3">L21-Spi-D4</strain>
    </source>
</reference>
<feature type="domain" description="Schlafen AlbA-2" evidence="1">
    <location>
        <begin position="14"/>
        <end position="128"/>
    </location>
</feature>
<evidence type="ECO:0000313" key="3">
    <source>
        <dbReference type="Proteomes" id="UP000064893"/>
    </source>
</evidence>
<proteinExistence type="predicted"/>
<evidence type="ECO:0000313" key="2">
    <source>
        <dbReference type="EMBL" id="ALO16118.1"/>
    </source>
</evidence>
<organism evidence="2 3">
    <name type="scientific">Salinivirga cyanobacteriivorans</name>
    <dbReference type="NCBI Taxonomy" id="1307839"/>
    <lineage>
        <taxon>Bacteria</taxon>
        <taxon>Pseudomonadati</taxon>
        <taxon>Bacteroidota</taxon>
        <taxon>Bacteroidia</taxon>
        <taxon>Bacteroidales</taxon>
        <taxon>Salinivirgaceae</taxon>
        <taxon>Salinivirga</taxon>
    </lineage>
</organism>
<gene>
    <name evidence="2" type="ORF">L21SP5_02494</name>
</gene>
<dbReference type="AlphaFoldDB" id="A0A0S2I1E9"/>
<dbReference type="Proteomes" id="UP000064893">
    <property type="component" value="Chromosome"/>
</dbReference>
<name>A0A0S2I1E9_9BACT</name>
<dbReference type="InterPro" id="IPR007421">
    <property type="entry name" value="Schlafen_AlbA_2_dom"/>
</dbReference>
<dbReference type="PANTHER" id="PTHR30595">
    <property type="entry name" value="GLPR-RELATED TRANSCRIPTIONAL REPRESSOR"/>
    <property type="match status" value="1"/>
</dbReference>
<evidence type="ECO:0000259" key="1">
    <source>
        <dbReference type="Pfam" id="PF04326"/>
    </source>
</evidence>
<dbReference type="InterPro" id="IPR038461">
    <property type="entry name" value="Schlafen_AlbA_2_dom_sf"/>
</dbReference>
<protein>
    <submittedName>
        <fullName evidence="2">Divergent AAA domain protein</fullName>
    </submittedName>
</protein>
<dbReference type="Pfam" id="PF04326">
    <property type="entry name" value="SLFN_AlbA_2"/>
    <property type="match status" value="1"/>
</dbReference>
<dbReference type="OrthoDB" id="9810282at2"/>
<dbReference type="STRING" id="1307839.L21SP5_02494"/>
<dbReference type="PANTHER" id="PTHR30595:SF6">
    <property type="entry name" value="SCHLAFEN ALBA-2 DOMAIN-CONTAINING PROTEIN"/>
    <property type="match status" value="1"/>
</dbReference>
<dbReference type="EMBL" id="CP013118">
    <property type="protein sequence ID" value="ALO16118.1"/>
    <property type="molecule type" value="Genomic_DNA"/>
</dbReference>
<sequence>MSKSYIQQLIREGEHQKQDFKFAVNDARKIARSLVAFANTDGGKLLIGVKDNGVIAGVRSEEEIHMIEAASQLYSKPNVPYNVTEWNIGGKMVLEVDVEPGDQKPYYAPTEERKWLVYLRVKDQNRLANKVILKVWQKKRDKSGIYFTYSKNEKFLLNYLEEHPAISFSKLCRLTKMRRFEAEELLANLIVLNVLEPDFSSTKTIMYKLKVIPKE</sequence>
<dbReference type="RefSeq" id="WP_095532280.1">
    <property type="nucleotide sequence ID" value="NZ_CP013118.1"/>
</dbReference>